<gene>
    <name evidence="2" type="ORF">PCOR1329_LOCUS30895</name>
</gene>
<accession>A0ABN9SMW7</accession>
<name>A0ABN9SMW7_9DINO</name>
<dbReference type="Proteomes" id="UP001189429">
    <property type="component" value="Unassembled WGS sequence"/>
</dbReference>
<proteinExistence type="predicted"/>
<evidence type="ECO:0000313" key="3">
    <source>
        <dbReference type="Proteomes" id="UP001189429"/>
    </source>
</evidence>
<reference evidence="2" key="1">
    <citation type="submission" date="2023-10" db="EMBL/GenBank/DDBJ databases">
        <authorList>
            <person name="Chen Y."/>
            <person name="Shah S."/>
            <person name="Dougan E. K."/>
            <person name="Thang M."/>
            <person name="Chan C."/>
        </authorList>
    </citation>
    <scope>NUCLEOTIDE SEQUENCE [LARGE SCALE GENOMIC DNA]</scope>
</reference>
<organism evidence="2 3">
    <name type="scientific">Prorocentrum cordatum</name>
    <dbReference type="NCBI Taxonomy" id="2364126"/>
    <lineage>
        <taxon>Eukaryota</taxon>
        <taxon>Sar</taxon>
        <taxon>Alveolata</taxon>
        <taxon>Dinophyceae</taxon>
        <taxon>Prorocentrales</taxon>
        <taxon>Prorocentraceae</taxon>
        <taxon>Prorocentrum</taxon>
    </lineage>
</organism>
<evidence type="ECO:0000256" key="1">
    <source>
        <dbReference type="SAM" id="MobiDB-lite"/>
    </source>
</evidence>
<comment type="caution">
    <text evidence="2">The sequence shown here is derived from an EMBL/GenBank/DDBJ whole genome shotgun (WGS) entry which is preliminary data.</text>
</comment>
<protein>
    <submittedName>
        <fullName evidence="2">Uncharacterized protein</fullName>
    </submittedName>
</protein>
<feature type="region of interest" description="Disordered" evidence="1">
    <location>
        <begin position="119"/>
        <end position="193"/>
    </location>
</feature>
<evidence type="ECO:0000313" key="2">
    <source>
        <dbReference type="EMBL" id="CAK0833068.1"/>
    </source>
</evidence>
<dbReference type="EMBL" id="CAUYUJ010012014">
    <property type="protein sequence ID" value="CAK0833068.1"/>
    <property type="molecule type" value="Genomic_DNA"/>
</dbReference>
<feature type="non-terminal residue" evidence="2">
    <location>
        <position position="193"/>
    </location>
</feature>
<sequence>MGFACHARWARCRAAHLSPWARRMNLVAPGNAASRRGIAAAAPAQLLCAELRPALSFPEQSGGAGGPGVVSGVLEGAGTGADEEDGVALLIRQLQTDGVVAQLLTSVLEVCERCRAAHRASPGAPAEHAAGRESCSPPLRERAVPTRSAPEARRRRLGGHTARAPPGLSTRCCEPGSAPRHALCGPAAPRTPP</sequence>
<keyword evidence="3" id="KW-1185">Reference proteome</keyword>